<evidence type="ECO:0000313" key="2">
    <source>
        <dbReference type="Proteomes" id="UP001215280"/>
    </source>
</evidence>
<evidence type="ECO:0000313" key="1">
    <source>
        <dbReference type="EMBL" id="KAJ7756033.1"/>
    </source>
</evidence>
<dbReference type="EMBL" id="JARJLG010000062">
    <property type="protein sequence ID" value="KAJ7756033.1"/>
    <property type="molecule type" value="Genomic_DNA"/>
</dbReference>
<keyword evidence="2" id="KW-1185">Reference proteome</keyword>
<dbReference type="Proteomes" id="UP001215280">
    <property type="component" value="Unassembled WGS sequence"/>
</dbReference>
<gene>
    <name evidence="1" type="ORF">DFH07DRAFT_940723</name>
</gene>
<sequence length="147" mass="15841">MSGGWDEAVVGVWDSKEHHVDVQHRYWDGFVLCHASGAGIQVELCSWLQFSLLTLRAKPIWLAWGGLVCSKIPLYRLGLGPAVETKAAEKPLPSVAVSPSNNGRAVPTVFQPPTDFNVAPGMTSNTRQADPVPTDLRNAVPVGVKLS</sequence>
<organism evidence="1 2">
    <name type="scientific">Mycena maculata</name>
    <dbReference type="NCBI Taxonomy" id="230809"/>
    <lineage>
        <taxon>Eukaryota</taxon>
        <taxon>Fungi</taxon>
        <taxon>Dikarya</taxon>
        <taxon>Basidiomycota</taxon>
        <taxon>Agaricomycotina</taxon>
        <taxon>Agaricomycetes</taxon>
        <taxon>Agaricomycetidae</taxon>
        <taxon>Agaricales</taxon>
        <taxon>Marasmiineae</taxon>
        <taxon>Mycenaceae</taxon>
        <taxon>Mycena</taxon>
    </lineage>
</organism>
<comment type="caution">
    <text evidence="1">The sequence shown here is derived from an EMBL/GenBank/DDBJ whole genome shotgun (WGS) entry which is preliminary data.</text>
</comment>
<reference evidence="1" key="1">
    <citation type="submission" date="2023-03" db="EMBL/GenBank/DDBJ databases">
        <title>Massive genome expansion in bonnet fungi (Mycena s.s.) driven by repeated elements and novel gene families across ecological guilds.</title>
        <authorList>
            <consortium name="Lawrence Berkeley National Laboratory"/>
            <person name="Harder C.B."/>
            <person name="Miyauchi S."/>
            <person name="Viragh M."/>
            <person name="Kuo A."/>
            <person name="Thoen E."/>
            <person name="Andreopoulos B."/>
            <person name="Lu D."/>
            <person name="Skrede I."/>
            <person name="Drula E."/>
            <person name="Henrissat B."/>
            <person name="Morin E."/>
            <person name="Kohler A."/>
            <person name="Barry K."/>
            <person name="LaButti K."/>
            <person name="Morin E."/>
            <person name="Salamov A."/>
            <person name="Lipzen A."/>
            <person name="Mereny Z."/>
            <person name="Hegedus B."/>
            <person name="Baldrian P."/>
            <person name="Stursova M."/>
            <person name="Weitz H."/>
            <person name="Taylor A."/>
            <person name="Grigoriev I.V."/>
            <person name="Nagy L.G."/>
            <person name="Martin F."/>
            <person name="Kauserud H."/>
        </authorList>
    </citation>
    <scope>NUCLEOTIDE SEQUENCE</scope>
    <source>
        <strain evidence="1">CBHHK188m</strain>
    </source>
</reference>
<proteinExistence type="predicted"/>
<name>A0AAD7J4M0_9AGAR</name>
<dbReference type="AlphaFoldDB" id="A0AAD7J4M0"/>
<accession>A0AAD7J4M0</accession>
<protein>
    <submittedName>
        <fullName evidence="1">Uncharacterized protein</fullName>
    </submittedName>
</protein>